<evidence type="ECO:0000313" key="2">
    <source>
        <dbReference type="EMBL" id="MPM13072.1"/>
    </source>
</evidence>
<dbReference type="SUPFAM" id="SSF55729">
    <property type="entry name" value="Acyl-CoA N-acyltransferases (Nat)"/>
    <property type="match status" value="1"/>
</dbReference>
<dbReference type="GO" id="GO:0016747">
    <property type="term" value="F:acyltransferase activity, transferring groups other than amino-acyl groups"/>
    <property type="evidence" value="ECO:0007669"/>
    <property type="project" value="InterPro"/>
</dbReference>
<dbReference type="AlphaFoldDB" id="A0A644XA59"/>
<gene>
    <name evidence="2" type="ORF">SDC9_59427</name>
</gene>
<name>A0A644XA59_9ZZZZ</name>
<dbReference type="Pfam" id="PF12746">
    <property type="entry name" value="GNAT_acetyltran"/>
    <property type="match status" value="1"/>
</dbReference>
<dbReference type="InterPro" id="IPR000182">
    <property type="entry name" value="GNAT_dom"/>
</dbReference>
<dbReference type="PANTHER" id="PTHR31143">
    <property type="match status" value="1"/>
</dbReference>
<accession>A0A644XA59</accession>
<dbReference type="CDD" id="cd04301">
    <property type="entry name" value="NAT_SF"/>
    <property type="match status" value="1"/>
</dbReference>
<reference evidence="2" key="1">
    <citation type="submission" date="2019-08" db="EMBL/GenBank/DDBJ databases">
        <authorList>
            <person name="Kucharzyk K."/>
            <person name="Murdoch R.W."/>
            <person name="Higgins S."/>
            <person name="Loffler F."/>
        </authorList>
    </citation>
    <scope>NUCLEOTIDE SEQUENCE</scope>
</reference>
<evidence type="ECO:0000259" key="1">
    <source>
        <dbReference type="PROSITE" id="PS51186"/>
    </source>
</evidence>
<dbReference type="InterPro" id="IPR016181">
    <property type="entry name" value="Acyl_CoA_acyltransferase"/>
</dbReference>
<dbReference type="Gene3D" id="3.40.630.30">
    <property type="match status" value="1"/>
</dbReference>
<protein>
    <recommendedName>
        <fullName evidence="1">N-acetyltransferase domain-containing protein</fullName>
    </recommendedName>
</protein>
<comment type="caution">
    <text evidence="2">The sequence shown here is derived from an EMBL/GenBank/DDBJ whole genome shotgun (WGS) entry which is preliminary data.</text>
</comment>
<sequence>MTDLKKIAPLFEGWEETMIWSCLDGSMGHALCDNEENPASAQIILGDLCFFAGAPNDELSLKAGSPFLVPQSEAWCESIERAWGERVQKRLRYSIKKEPDVFNTVKLTCYANSLPDGFSLRLFDEAIVRESFEQSWSRDFCAQFADAADFLARGIGVAALYDGKLVAGASSYSVYRGGIEIEIDTKPEFRRQGLATACGAKLILECLSRGLYPSWDAYDLRSVSLAEKLGYHLDRPYVVYERLKEESAE</sequence>
<organism evidence="2">
    <name type="scientific">bioreactor metagenome</name>
    <dbReference type="NCBI Taxonomy" id="1076179"/>
    <lineage>
        <taxon>unclassified sequences</taxon>
        <taxon>metagenomes</taxon>
        <taxon>ecological metagenomes</taxon>
    </lineage>
</organism>
<dbReference type="PANTHER" id="PTHR31143:SF2">
    <property type="entry name" value="FR47-LIKE DOMAIN-CONTAINING PROTEIN-RELATED"/>
    <property type="match status" value="1"/>
</dbReference>
<feature type="domain" description="N-acetyltransferase" evidence="1">
    <location>
        <begin position="115"/>
        <end position="246"/>
    </location>
</feature>
<dbReference type="PROSITE" id="PS51186">
    <property type="entry name" value="GNAT"/>
    <property type="match status" value="1"/>
</dbReference>
<proteinExistence type="predicted"/>
<dbReference type="InterPro" id="IPR042573">
    <property type="entry name" value="GNAT_acetyltra_N"/>
</dbReference>
<dbReference type="Gene3D" id="3.40.630.110">
    <property type="entry name" value="GNAT acetyltransferase-like"/>
    <property type="match status" value="1"/>
</dbReference>
<dbReference type="EMBL" id="VSSQ01002062">
    <property type="protein sequence ID" value="MPM13072.1"/>
    <property type="molecule type" value="Genomic_DNA"/>
</dbReference>
<dbReference type="InterPro" id="IPR027365">
    <property type="entry name" value="GNAT_acetyltra_YdfB-like"/>
</dbReference>